<dbReference type="EMBL" id="DS113199">
    <property type="protein sequence ID" value="EAY20253.1"/>
    <property type="molecule type" value="Genomic_DNA"/>
</dbReference>
<dbReference type="InterPro" id="IPR016024">
    <property type="entry name" value="ARM-type_fold"/>
</dbReference>
<dbReference type="InParanoid" id="A2DGU3"/>
<protein>
    <submittedName>
        <fullName evidence="1">Uncharacterized protein</fullName>
    </submittedName>
</protein>
<gene>
    <name evidence="1" type="ORF">TVAG_192290</name>
</gene>
<name>A2DGU3_TRIV3</name>
<dbReference type="Proteomes" id="UP000001542">
    <property type="component" value="Unassembled WGS sequence"/>
</dbReference>
<dbReference type="KEGG" id="tva:5465796"/>
<dbReference type="VEuPathDB" id="TrichDB:TVAG_192290"/>
<dbReference type="Gene3D" id="1.25.10.10">
    <property type="entry name" value="Leucine-rich Repeat Variant"/>
    <property type="match status" value="1"/>
</dbReference>
<dbReference type="OrthoDB" id="10487766at2759"/>
<dbReference type="AlphaFoldDB" id="A2DGU3"/>
<dbReference type="SUPFAM" id="SSF48371">
    <property type="entry name" value="ARM repeat"/>
    <property type="match status" value="1"/>
</dbReference>
<evidence type="ECO:0000313" key="1">
    <source>
        <dbReference type="EMBL" id="EAY20253.1"/>
    </source>
</evidence>
<accession>A2DGU3</accession>
<sequence>MAQCEVGSPSFNLSQLTDSALVSSICSPFIGMEINKDAFCISFLTKSLLPRIKDKIKEIDTESFKFIPEMAKLTIDNFGDEGLQIIHTSVLSEIINAIHLSGTKYTSIYIDLYRDTACRIPSKYRDQYVAKQIKTLAVSNDYKDRTLAATLIPIVSNTELVVAQFHTLSLDRVDYVCAAIVDILPKCSLDENVVSYVLTNAANDNSEIVKQRVADVFGCIAPKNLELFAQVLNDASAGRFAVRSIPQIAVANGISAIENLFKVAADNYPVESGAALFDMVKGASKEDQPILIQFTKMLIKNVTFVWHLYELSELFEDKEPFFEFLSPAKAKDWRLRYALQIQTQKFIPIFGARLLNYVLRYSGDLVAIIRDGSAPLWAELIPYGQAIVDKLLWLSTKGFKARIIVTKAIVLYGIKPKFMDLAKKFAVDPVSNVRYCLASRLAEQNEKELFQELFGNNNDPDIKALKML</sequence>
<organism evidence="1 2">
    <name type="scientific">Trichomonas vaginalis (strain ATCC PRA-98 / G3)</name>
    <dbReference type="NCBI Taxonomy" id="412133"/>
    <lineage>
        <taxon>Eukaryota</taxon>
        <taxon>Metamonada</taxon>
        <taxon>Parabasalia</taxon>
        <taxon>Trichomonadida</taxon>
        <taxon>Trichomonadidae</taxon>
        <taxon>Trichomonas</taxon>
    </lineage>
</organism>
<dbReference type="RefSeq" id="XP_001581239.1">
    <property type="nucleotide sequence ID" value="XM_001581189.1"/>
</dbReference>
<dbReference type="VEuPathDB" id="TrichDB:TVAGG3_0318710"/>
<dbReference type="InterPro" id="IPR011989">
    <property type="entry name" value="ARM-like"/>
</dbReference>
<evidence type="ECO:0000313" key="2">
    <source>
        <dbReference type="Proteomes" id="UP000001542"/>
    </source>
</evidence>
<keyword evidence="2" id="KW-1185">Reference proteome</keyword>
<proteinExistence type="predicted"/>
<reference evidence="1" key="1">
    <citation type="submission" date="2006-10" db="EMBL/GenBank/DDBJ databases">
        <authorList>
            <person name="Amadeo P."/>
            <person name="Zhao Q."/>
            <person name="Wortman J."/>
            <person name="Fraser-Liggett C."/>
            <person name="Carlton J."/>
        </authorList>
    </citation>
    <scope>NUCLEOTIDE SEQUENCE</scope>
    <source>
        <strain evidence="1">G3</strain>
    </source>
</reference>
<reference evidence="1" key="2">
    <citation type="journal article" date="2007" name="Science">
        <title>Draft genome sequence of the sexually transmitted pathogen Trichomonas vaginalis.</title>
        <authorList>
            <person name="Carlton J.M."/>
            <person name="Hirt R.P."/>
            <person name="Silva J.C."/>
            <person name="Delcher A.L."/>
            <person name="Schatz M."/>
            <person name="Zhao Q."/>
            <person name="Wortman J.R."/>
            <person name="Bidwell S.L."/>
            <person name="Alsmark U.C.M."/>
            <person name="Besteiro S."/>
            <person name="Sicheritz-Ponten T."/>
            <person name="Noel C.J."/>
            <person name="Dacks J.B."/>
            <person name="Foster P.G."/>
            <person name="Simillion C."/>
            <person name="Van de Peer Y."/>
            <person name="Miranda-Saavedra D."/>
            <person name="Barton G.J."/>
            <person name="Westrop G.D."/>
            <person name="Mueller S."/>
            <person name="Dessi D."/>
            <person name="Fiori P.L."/>
            <person name="Ren Q."/>
            <person name="Paulsen I."/>
            <person name="Zhang H."/>
            <person name="Bastida-Corcuera F.D."/>
            <person name="Simoes-Barbosa A."/>
            <person name="Brown M.T."/>
            <person name="Hayes R.D."/>
            <person name="Mukherjee M."/>
            <person name="Okumura C.Y."/>
            <person name="Schneider R."/>
            <person name="Smith A.J."/>
            <person name="Vanacova S."/>
            <person name="Villalvazo M."/>
            <person name="Haas B.J."/>
            <person name="Pertea M."/>
            <person name="Feldblyum T.V."/>
            <person name="Utterback T.R."/>
            <person name="Shu C.L."/>
            <person name="Osoegawa K."/>
            <person name="de Jong P.J."/>
            <person name="Hrdy I."/>
            <person name="Horvathova L."/>
            <person name="Zubacova Z."/>
            <person name="Dolezal P."/>
            <person name="Malik S.B."/>
            <person name="Logsdon J.M. Jr."/>
            <person name="Henze K."/>
            <person name="Gupta A."/>
            <person name="Wang C.C."/>
            <person name="Dunne R.L."/>
            <person name="Upcroft J.A."/>
            <person name="Upcroft P."/>
            <person name="White O."/>
            <person name="Salzberg S.L."/>
            <person name="Tang P."/>
            <person name="Chiu C.-H."/>
            <person name="Lee Y.-S."/>
            <person name="Embley T.M."/>
            <person name="Coombs G.H."/>
            <person name="Mottram J.C."/>
            <person name="Tachezy J."/>
            <person name="Fraser-Liggett C.M."/>
            <person name="Johnson P.J."/>
        </authorList>
    </citation>
    <scope>NUCLEOTIDE SEQUENCE [LARGE SCALE GENOMIC DNA]</scope>
    <source>
        <strain evidence="1">G3</strain>
    </source>
</reference>